<evidence type="ECO:0000256" key="1">
    <source>
        <dbReference type="SAM" id="Phobius"/>
    </source>
</evidence>
<dbReference type="PATRIC" id="fig|157838.3.peg.1276"/>
<comment type="caution">
    <text evidence="3">The sequence shown here is derived from an EMBL/GenBank/DDBJ whole genome shotgun (WGS) entry which is preliminary data.</text>
</comment>
<dbReference type="PANTHER" id="PTHR14969">
    <property type="entry name" value="SPHINGOSINE-1-PHOSPHATE PHOSPHOHYDROLASE"/>
    <property type="match status" value="1"/>
</dbReference>
<protein>
    <submittedName>
        <fullName evidence="3">UDP-diphosphatase</fullName>
    </submittedName>
</protein>
<accession>A0A0Q3WWP3</accession>
<feature type="domain" description="Phosphatidic acid phosphatase type 2/haloperoxidase" evidence="2">
    <location>
        <begin position="52"/>
        <end position="161"/>
    </location>
</feature>
<proteinExistence type="predicted"/>
<keyword evidence="4" id="KW-1185">Reference proteome</keyword>
<reference evidence="3 4" key="1">
    <citation type="submission" date="2015-09" db="EMBL/GenBank/DDBJ databases">
        <title>Genome sequencing project for genomic taxonomy and phylogenomics of Bacillus-like bacteria.</title>
        <authorList>
            <person name="Liu B."/>
            <person name="Wang J."/>
            <person name="Zhu Y."/>
            <person name="Liu G."/>
            <person name="Chen Q."/>
            <person name="Chen Z."/>
            <person name="Lan J."/>
            <person name="Che J."/>
            <person name="Ge C."/>
            <person name="Shi H."/>
            <person name="Pan Z."/>
            <person name="Liu X."/>
        </authorList>
    </citation>
    <scope>NUCLEOTIDE SEQUENCE [LARGE SCALE GENOMIC DNA]</scope>
    <source>
        <strain evidence="3 4">LMG 18435</strain>
    </source>
</reference>
<organism evidence="3 4">
    <name type="scientific">Heyndrickxia shackletonii</name>
    <dbReference type="NCBI Taxonomy" id="157838"/>
    <lineage>
        <taxon>Bacteria</taxon>
        <taxon>Bacillati</taxon>
        <taxon>Bacillota</taxon>
        <taxon>Bacilli</taxon>
        <taxon>Bacillales</taxon>
        <taxon>Bacillaceae</taxon>
        <taxon>Heyndrickxia</taxon>
    </lineage>
</organism>
<sequence>MNYQLFQSIHNLSGHSTILDDIMIFFTNYALVLYAICLLGIWFLGGNKSKRNALYALGTGIVALAANLIISKIYYEPRPFVTHHDVHTLIKHAEDASFPSDHATGSFAIAFALWARNRKIGVPMIILAIITGFSRVWVGVHYPFDVVGSIIVAAIVTFIICKLERFLNPILDAIIKFYNSLFGRKSKGDYKKSI</sequence>
<dbReference type="InterPro" id="IPR000326">
    <property type="entry name" value="PAP2/HPO"/>
</dbReference>
<dbReference type="SUPFAM" id="SSF48317">
    <property type="entry name" value="Acid phosphatase/Vanadium-dependent haloperoxidase"/>
    <property type="match status" value="1"/>
</dbReference>
<evidence type="ECO:0000313" key="4">
    <source>
        <dbReference type="Proteomes" id="UP000051888"/>
    </source>
</evidence>
<dbReference type="Pfam" id="PF01569">
    <property type="entry name" value="PAP2"/>
    <property type="match status" value="1"/>
</dbReference>
<dbReference type="STRING" id="157838.AN964_05735"/>
<dbReference type="SMART" id="SM00014">
    <property type="entry name" value="acidPPc"/>
    <property type="match status" value="1"/>
</dbReference>
<dbReference type="RefSeq" id="WP_055738779.1">
    <property type="nucleotide sequence ID" value="NZ_JAAIWL010000004.1"/>
</dbReference>
<dbReference type="InterPro" id="IPR036938">
    <property type="entry name" value="PAP2/HPO_sf"/>
</dbReference>
<dbReference type="OrthoDB" id="9789113at2"/>
<feature type="transmembrane region" description="Helical" evidence="1">
    <location>
        <begin position="146"/>
        <end position="163"/>
    </location>
</feature>
<dbReference type="GO" id="GO:0005886">
    <property type="term" value="C:plasma membrane"/>
    <property type="evidence" value="ECO:0007669"/>
    <property type="project" value="InterPro"/>
</dbReference>
<dbReference type="InterPro" id="IPR033879">
    <property type="entry name" value="UPP_Pase"/>
</dbReference>
<feature type="transmembrane region" description="Helical" evidence="1">
    <location>
        <begin position="22"/>
        <end position="44"/>
    </location>
</feature>
<dbReference type="GO" id="GO:0050380">
    <property type="term" value="F:undecaprenyl-diphosphatase activity"/>
    <property type="evidence" value="ECO:0007669"/>
    <property type="project" value="InterPro"/>
</dbReference>
<dbReference type="Proteomes" id="UP000051888">
    <property type="component" value="Unassembled WGS sequence"/>
</dbReference>
<dbReference type="AlphaFoldDB" id="A0A0Q3WWP3"/>
<name>A0A0Q3WWP3_9BACI</name>
<evidence type="ECO:0000313" key="3">
    <source>
        <dbReference type="EMBL" id="KQL53061.1"/>
    </source>
</evidence>
<keyword evidence="1" id="KW-1133">Transmembrane helix</keyword>
<gene>
    <name evidence="3" type="ORF">AN964_05735</name>
</gene>
<dbReference type="Gene3D" id="1.20.144.10">
    <property type="entry name" value="Phosphatidic acid phosphatase type 2/haloperoxidase"/>
    <property type="match status" value="1"/>
</dbReference>
<evidence type="ECO:0000259" key="2">
    <source>
        <dbReference type="SMART" id="SM00014"/>
    </source>
</evidence>
<feature type="transmembrane region" description="Helical" evidence="1">
    <location>
        <begin position="53"/>
        <end position="75"/>
    </location>
</feature>
<dbReference type="CDD" id="cd03385">
    <property type="entry name" value="PAP2_BcrC_like"/>
    <property type="match status" value="1"/>
</dbReference>
<dbReference type="PANTHER" id="PTHR14969:SF58">
    <property type="entry name" value="UNDECAPRENYL-DIPHOSPHATASE BCRC"/>
    <property type="match status" value="1"/>
</dbReference>
<keyword evidence="1" id="KW-0472">Membrane</keyword>
<dbReference type="EMBL" id="LJJC01000004">
    <property type="protein sequence ID" value="KQL53061.1"/>
    <property type="molecule type" value="Genomic_DNA"/>
</dbReference>
<keyword evidence="1" id="KW-0812">Transmembrane</keyword>
<feature type="transmembrane region" description="Helical" evidence="1">
    <location>
        <begin position="122"/>
        <end position="140"/>
    </location>
</feature>